<feature type="chain" id="PRO_5036318956" description="Secreted protein" evidence="1">
    <location>
        <begin position="25"/>
        <end position="67"/>
    </location>
</feature>
<dbReference type="AlphaFoldDB" id="A0A2K1JHZ6"/>
<keyword evidence="4" id="KW-1185">Reference proteome</keyword>
<protein>
    <recommendedName>
        <fullName evidence="5">Secreted protein</fullName>
    </recommendedName>
</protein>
<reference evidence="3" key="3">
    <citation type="submission" date="2020-12" db="UniProtKB">
        <authorList>
            <consortium name="EnsemblPlants"/>
        </authorList>
    </citation>
    <scope>IDENTIFICATION</scope>
</reference>
<dbReference type="Gramene" id="Pp3c14_15810V3.1">
    <property type="protein sequence ID" value="PAC:32962666.CDS.1"/>
    <property type="gene ID" value="Pp3c14_15810"/>
</dbReference>
<gene>
    <name evidence="2" type="ORF">PHYPA_018585</name>
</gene>
<reference evidence="2 4" key="1">
    <citation type="journal article" date="2008" name="Science">
        <title>The Physcomitrella genome reveals evolutionary insights into the conquest of land by plants.</title>
        <authorList>
            <person name="Rensing S."/>
            <person name="Lang D."/>
            <person name="Zimmer A."/>
            <person name="Terry A."/>
            <person name="Salamov A."/>
            <person name="Shapiro H."/>
            <person name="Nishiyama T."/>
            <person name="Perroud P.-F."/>
            <person name="Lindquist E."/>
            <person name="Kamisugi Y."/>
            <person name="Tanahashi T."/>
            <person name="Sakakibara K."/>
            <person name="Fujita T."/>
            <person name="Oishi K."/>
            <person name="Shin-I T."/>
            <person name="Kuroki Y."/>
            <person name="Toyoda A."/>
            <person name="Suzuki Y."/>
            <person name="Hashimoto A."/>
            <person name="Yamaguchi K."/>
            <person name="Sugano A."/>
            <person name="Kohara Y."/>
            <person name="Fujiyama A."/>
            <person name="Anterola A."/>
            <person name="Aoki S."/>
            <person name="Ashton N."/>
            <person name="Barbazuk W.B."/>
            <person name="Barker E."/>
            <person name="Bennetzen J."/>
            <person name="Bezanilla M."/>
            <person name="Blankenship R."/>
            <person name="Cho S.H."/>
            <person name="Dutcher S."/>
            <person name="Estelle M."/>
            <person name="Fawcett J.A."/>
            <person name="Gundlach H."/>
            <person name="Hanada K."/>
            <person name="Heyl A."/>
            <person name="Hicks K.A."/>
            <person name="Hugh J."/>
            <person name="Lohr M."/>
            <person name="Mayer K."/>
            <person name="Melkozernov A."/>
            <person name="Murata T."/>
            <person name="Nelson D."/>
            <person name="Pils B."/>
            <person name="Prigge M."/>
            <person name="Reiss B."/>
            <person name="Renner T."/>
            <person name="Rombauts S."/>
            <person name="Rushton P."/>
            <person name="Sanderfoot A."/>
            <person name="Schween G."/>
            <person name="Shiu S.-H."/>
            <person name="Stueber K."/>
            <person name="Theodoulou F.L."/>
            <person name="Tu H."/>
            <person name="Van de Peer Y."/>
            <person name="Verrier P.J."/>
            <person name="Waters E."/>
            <person name="Wood A."/>
            <person name="Yang L."/>
            <person name="Cove D."/>
            <person name="Cuming A."/>
            <person name="Hasebe M."/>
            <person name="Lucas S."/>
            <person name="Mishler D.B."/>
            <person name="Reski R."/>
            <person name="Grigoriev I."/>
            <person name="Quatrano R.S."/>
            <person name="Boore J.L."/>
        </authorList>
    </citation>
    <scope>NUCLEOTIDE SEQUENCE [LARGE SCALE GENOMIC DNA]</scope>
    <source>
        <strain evidence="3 4">cv. Gransden 2004</strain>
    </source>
</reference>
<evidence type="ECO:0008006" key="5">
    <source>
        <dbReference type="Google" id="ProtNLM"/>
    </source>
</evidence>
<dbReference type="InParanoid" id="A0A2K1JHZ6"/>
<dbReference type="EMBL" id="ABEU02000014">
    <property type="protein sequence ID" value="PNR41182.1"/>
    <property type="molecule type" value="Genomic_DNA"/>
</dbReference>
<evidence type="ECO:0000313" key="4">
    <source>
        <dbReference type="Proteomes" id="UP000006727"/>
    </source>
</evidence>
<keyword evidence="1" id="KW-0732">Signal</keyword>
<accession>A0A2K1JHZ6</accession>
<reference evidence="2 4" key="2">
    <citation type="journal article" date="2018" name="Plant J.">
        <title>The Physcomitrella patens chromosome-scale assembly reveals moss genome structure and evolution.</title>
        <authorList>
            <person name="Lang D."/>
            <person name="Ullrich K.K."/>
            <person name="Murat F."/>
            <person name="Fuchs J."/>
            <person name="Jenkins J."/>
            <person name="Haas F.B."/>
            <person name="Piednoel M."/>
            <person name="Gundlach H."/>
            <person name="Van Bel M."/>
            <person name="Meyberg R."/>
            <person name="Vives C."/>
            <person name="Morata J."/>
            <person name="Symeonidi A."/>
            <person name="Hiss M."/>
            <person name="Muchero W."/>
            <person name="Kamisugi Y."/>
            <person name="Saleh O."/>
            <person name="Blanc G."/>
            <person name="Decker E.L."/>
            <person name="van Gessel N."/>
            <person name="Grimwood J."/>
            <person name="Hayes R.D."/>
            <person name="Graham S.W."/>
            <person name="Gunter L.E."/>
            <person name="McDaniel S.F."/>
            <person name="Hoernstein S.N.W."/>
            <person name="Larsson A."/>
            <person name="Li F.W."/>
            <person name="Perroud P.F."/>
            <person name="Phillips J."/>
            <person name="Ranjan P."/>
            <person name="Rokshar D.S."/>
            <person name="Rothfels C.J."/>
            <person name="Schneider L."/>
            <person name="Shu S."/>
            <person name="Stevenson D.W."/>
            <person name="Thummler F."/>
            <person name="Tillich M."/>
            <person name="Villarreal Aguilar J.C."/>
            <person name="Widiez T."/>
            <person name="Wong G.K."/>
            <person name="Wymore A."/>
            <person name="Zhang Y."/>
            <person name="Zimmer A.D."/>
            <person name="Quatrano R.S."/>
            <person name="Mayer K.F.X."/>
            <person name="Goodstein D."/>
            <person name="Casacuberta J.M."/>
            <person name="Vandepoele K."/>
            <person name="Reski R."/>
            <person name="Cuming A.C."/>
            <person name="Tuskan G.A."/>
            <person name="Maumus F."/>
            <person name="Salse J."/>
            <person name="Schmutz J."/>
            <person name="Rensing S.A."/>
        </authorList>
    </citation>
    <scope>NUCLEOTIDE SEQUENCE [LARGE SCALE GENOMIC DNA]</scope>
    <source>
        <strain evidence="3 4">cv. Gransden 2004</strain>
    </source>
</reference>
<proteinExistence type="predicted"/>
<sequence length="67" mass="7428">MHHSIVSPVSISLCFVLFCFFVLQTQNIIQIYCLSDSKCTSHQQVAVMGLGYSWIEMRVDSGVGANS</sequence>
<dbReference type="EnsemblPlants" id="Pp3c14_15810V3.1">
    <property type="protein sequence ID" value="PAC:32962666.CDS.1"/>
    <property type="gene ID" value="Pp3c14_15810"/>
</dbReference>
<feature type="signal peptide" evidence="1">
    <location>
        <begin position="1"/>
        <end position="24"/>
    </location>
</feature>
<evidence type="ECO:0000256" key="1">
    <source>
        <dbReference type="SAM" id="SignalP"/>
    </source>
</evidence>
<organism evidence="2">
    <name type="scientific">Physcomitrium patens</name>
    <name type="common">Spreading-leaved earth moss</name>
    <name type="synonym">Physcomitrella patens</name>
    <dbReference type="NCBI Taxonomy" id="3218"/>
    <lineage>
        <taxon>Eukaryota</taxon>
        <taxon>Viridiplantae</taxon>
        <taxon>Streptophyta</taxon>
        <taxon>Embryophyta</taxon>
        <taxon>Bryophyta</taxon>
        <taxon>Bryophytina</taxon>
        <taxon>Bryopsida</taxon>
        <taxon>Funariidae</taxon>
        <taxon>Funariales</taxon>
        <taxon>Funariaceae</taxon>
        <taxon>Physcomitrium</taxon>
    </lineage>
</organism>
<evidence type="ECO:0000313" key="3">
    <source>
        <dbReference type="EnsemblPlants" id="PAC:32962666.CDS.1"/>
    </source>
</evidence>
<name>A0A2K1JHZ6_PHYPA</name>
<dbReference type="Proteomes" id="UP000006727">
    <property type="component" value="Chromosome 14"/>
</dbReference>
<evidence type="ECO:0000313" key="2">
    <source>
        <dbReference type="EMBL" id="PNR41182.1"/>
    </source>
</evidence>